<comment type="caution">
    <text evidence="1">The sequence shown here is derived from an EMBL/GenBank/DDBJ whole genome shotgun (WGS) entry which is preliminary data.</text>
</comment>
<feature type="non-terminal residue" evidence="1">
    <location>
        <position position="289"/>
    </location>
</feature>
<evidence type="ECO:0000313" key="1">
    <source>
        <dbReference type="EMBL" id="KAJ7646678.1"/>
    </source>
</evidence>
<protein>
    <recommendedName>
        <fullName evidence="3">F-box domain-containing protein</fullName>
    </recommendedName>
</protein>
<accession>A0AAD7CFV5</accession>
<dbReference type="EMBL" id="JARKIF010000002">
    <property type="protein sequence ID" value="KAJ7646678.1"/>
    <property type="molecule type" value="Genomic_DNA"/>
</dbReference>
<organism evidence="1 2">
    <name type="scientific">Roridomyces roridus</name>
    <dbReference type="NCBI Taxonomy" id="1738132"/>
    <lineage>
        <taxon>Eukaryota</taxon>
        <taxon>Fungi</taxon>
        <taxon>Dikarya</taxon>
        <taxon>Basidiomycota</taxon>
        <taxon>Agaricomycotina</taxon>
        <taxon>Agaricomycetes</taxon>
        <taxon>Agaricomycetidae</taxon>
        <taxon>Agaricales</taxon>
        <taxon>Marasmiineae</taxon>
        <taxon>Mycenaceae</taxon>
        <taxon>Roridomyces</taxon>
    </lineage>
</organism>
<evidence type="ECO:0008006" key="3">
    <source>
        <dbReference type="Google" id="ProtNLM"/>
    </source>
</evidence>
<evidence type="ECO:0000313" key="2">
    <source>
        <dbReference type="Proteomes" id="UP001221142"/>
    </source>
</evidence>
<dbReference type="Proteomes" id="UP001221142">
    <property type="component" value="Unassembled WGS sequence"/>
</dbReference>
<name>A0AAD7CFV5_9AGAR</name>
<proteinExistence type="predicted"/>
<sequence>MASLLSLPPEICSIIIDNVNTSLAPLCRISRSFRDQAQRKMYRSVDLRRCSMRLVKSWCLAVARNRQLADRVGTLILRLPNTLDPKEAEMLSRAFAHCANLKRLVVHHIPGSTPDSNRQECILEGPFHLECFFSTYFSMAYTVLLDHQTHIRVLSVPYASSSNTSYDRLEFPNLTAIDAPLDVVRRVSEANAARPLERIQIRHDRSVPDLSSLSHFASTLKAFSVVQEGKLAGATTVAVVDEVLKVFPRLQHLGIREEERHGIGILDDSLINRLQQFTALTTLTLHLRR</sequence>
<reference evidence="1" key="1">
    <citation type="submission" date="2023-03" db="EMBL/GenBank/DDBJ databases">
        <title>Massive genome expansion in bonnet fungi (Mycena s.s.) driven by repeated elements and novel gene families across ecological guilds.</title>
        <authorList>
            <consortium name="Lawrence Berkeley National Laboratory"/>
            <person name="Harder C.B."/>
            <person name="Miyauchi S."/>
            <person name="Viragh M."/>
            <person name="Kuo A."/>
            <person name="Thoen E."/>
            <person name="Andreopoulos B."/>
            <person name="Lu D."/>
            <person name="Skrede I."/>
            <person name="Drula E."/>
            <person name="Henrissat B."/>
            <person name="Morin E."/>
            <person name="Kohler A."/>
            <person name="Barry K."/>
            <person name="LaButti K."/>
            <person name="Morin E."/>
            <person name="Salamov A."/>
            <person name="Lipzen A."/>
            <person name="Mereny Z."/>
            <person name="Hegedus B."/>
            <person name="Baldrian P."/>
            <person name="Stursova M."/>
            <person name="Weitz H."/>
            <person name="Taylor A."/>
            <person name="Grigoriev I.V."/>
            <person name="Nagy L.G."/>
            <person name="Martin F."/>
            <person name="Kauserud H."/>
        </authorList>
    </citation>
    <scope>NUCLEOTIDE SEQUENCE</scope>
    <source>
        <strain evidence="1">9284</strain>
    </source>
</reference>
<dbReference type="AlphaFoldDB" id="A0AAD7CFV5"/>
<gene>
    <name evidence="1" type="ORF">FB45DRAFT_821155</name>
</gene>
<keyword evidence="2" id="KW-1185">Reference proteome</keyword>